<name>A0A0E9QMP5_ANGAN</name>
<reference evidence="1" key="1">
    <citation type="submission" date="2014-11" db="EMBL/GenBank/DDBJ databases">
        <authorList>
            <person name="Amaro Gonzalez C."/>
        </authorList>
    </citation>
    <scope>NUCLEOTIDE SEQUENCE</scope>
</reference>
<sequence>MEFCVFLVCVCLFSEYLSGSTLR</sequence>
<proteinExistence type="predicted"/>
<protein>
    <submittedName>
        <fullName evidence="1">Uncharacterized protein</fullName>
    </submittedName>
</protein>
<reference evidence="1" key="2">
    <citation type="journal article" date="2015" name="Fish Shellfish Immunol.">
        <title>Early steps in the European eel (Anguilla anguilla)-Vibrio vulnificus interaction in the gills: Role of the RtxA13 toxin.</title>
        <authorList>
            <person name="Callol A."/>
            <person name="Pajuelo D."/>
            <person name="Ebbesson L."/>
            <person name="Teles M."/>
            <person name="MacKenzie S."/>
            <person name="Amaro C."/>
        </authorList>
    </citation>
    <scope>NUCLEOTIDE SEQUENCE</scope>
</reference>
<organism evidence="1">
    <name type="scientific">Anguilla anguilla</name>
    <name type="common">European freshwater eel</name>
    <name type="synonym">Muraena anguilla</name>
    <dbReference type="NCBI Taxonomy" id="7936"/>
    <lineage>
        <taxon>Eukaryota</taxon>
        <taxon>Metazoa</taxon>
        <taxon>Chordata</taxon>
        <taxon>Craniata</taxon>
        <taxon>Vertebrata</taxon>
        <taxon>Euteleostomi</taxon>
        <taxon>Actinopterygii</taxon>
        <taxon>Neopterygii</taxon>
        <taxon>Teleostei</taxon>
        <taxon>Anguilliformes</taxon>
        <taxon>Anguillidae</taxon>
        <taxon>Anguilla</taxon>
    </lineage>
</organism>
<dbReference type="AlphaFoldDB" id="A0A0E9QMP5"/>
<evidence type="ECO:0000313" key="1">
    <source>
        <dbReference type="EMBL" id="JAH17767.1"/>
    </source>
</evidence>
<accession>A0A0E9QMP5</accession>
<dbReference type="EMBL" id="GBXM01090810">
    <property type="protein sequence ID" value="JAH17767.1"/>
    <property type="molecule type" value="Transcribed_RNA"/>
</dbReference>